<feature type="compositionally biased region" description="Polar residues" evidence="1">
    <location>
        <begin position="49"/>
        <end position="61"/>
    </location>
</feature>
<feature type="region of interest" description="Disordered" evidence="1">
    <location>
        <begin position="40"/>
        <end position="61"/>
    </location>
</feature>
<gene>
    <name evidence="2" type="ORF">E2C01_060671</name>
</gene>
<sequence>MMISAPCEVLAGPSRLALGSVAVRAAVILFLQYCASHYRPRGSRGKQCSAHNVSSASITYG</sequence>
<evidence type="ECO:0000313" key="3">
    <source>
        <dbReference type="Proteomes" id="UP000324222"/>
    </source>
</evidence>
<organism evidence="2 3">
    <name type="scientific">Portunus trituberculatus</name>
    <name type="common">Swimming crab</name>
    <name type="synonym">Neptunus trituberculatus</name>
    <dbReference type="NCBI Taxonomy" id="210409"/>
    <lineage>
        <taxon>Eukaryota</taxon>
        <taxon>Metazoa</taxon>
        <taxon>Ecdysozoa</taxon>
        <taxon>Arthropoda</taxon>
        <taxon>Crustacea</taxon>
        <taxon>Multicrustacea</taxon>
        <taxon>Malacostraca</taxon>
        <taxon>Eumalacostraca</taxon>
        <taxon>Eucarida</taxon>
        <taxon>Decapoda</taxon>
        <taxon>Pleocyemata</taxon>
        <taxon>Brachyura</taxon>
        <taxon>Eubrachyura</taxon>
        <taxon>Portunoidea</taxon>
        <taxon>Portunidae</taxon>
        <taxon>Portuninae</taxon>
        <taxon>Portunus</taxon>
    </lineage>
</organism>
<keyword evidence="3" id="KW-1185">Reference proteome</keyword>
<reference evidence="2 3" key="1">
    <citation type="submission" date="2019-05" db="EMBL/GenBank/DDBJ databases">
        <title>Another draft genome of Portunus trituberculatus and its Hox gene families provides insights of decapod evolution.</title>
        <authorList>
            <person name="Jeong J.-H."/>
            <person name="Song I."/>
            <person name="Kim S."/>
            <person name="Choi T."/>
            <person name="Kim D."/>
            <person name="Ryu S."/>
            <person name="Kim W."/>
        </authorList>
    </citation>
    <scope>NUCLEOTIDE SEQUENCE [LARGE SCALE GENOMIC DNA]</scope>
    <source>
        <tissue evidence="2">Muscle</tissue>
    </source>
</reference>
<dbReference type="AlphaFoldDB" id="A0A5B7H8S1"/>
<name>A0A5B7H8S1_PORTR</name>
<accession>A0A5B7H8S1</accession>
<dbReference type="Proteomes" id="UP000324222">
    <property type="component" value="Unassembled WGS sequence"/>
</dbReference>
<dbReference type="EMBL" id="VSRR010024877">
    <property type="protein sequence ID" value="MPC66523.1"/>
    <property type="molecule type" value="Genomic_DNA"/>
</dbReference>
<evidence type="ECO:0000256" key="1">
    <source>
        <dbReference type="SAM" id="MobiDB-lite"/>
    </source>
</evidence>
<evidence type="ECO:0000313" key="2">
    <source>
        <dbReference type="EMBL" id="MPC66523.1"/>
    </source>
</evidence>
<protein>
    <submittedName>
        <fullName evidence="2">Uncharacterized protein</fullName>
    </submittedName>
</protein>
<comment type="caution">
    <text evidence="2">The sequence shown here is derived from an EMBL/GenBank/DDBJ whole genome shotgun (WGS) entry which is preliminary data.</text>
</comment>
<proteinExistence type="predicted"/>